<dbReference type="AlphaFoldDB" id="A0A1N7BQI3"/>
<gene>
    <name evidence="1" type="ORF">SAMN05421809_1311</name>
</gene>
<keyword evidence="2" id="KW-1185">Reference proteome</keyword>
<proteinExistence type="predicted"/>
<evidence type="ECO:0000313" key="2">
    <source>
        <dbReference type="Proteomes" id="UP000185687"/>
    </source>
</evidence>
<reference evidence="1 2" key="1">
    <citation type="submission" date="2017-01" db="EMBL/GenBank/DDBJ databases">
        <authorList>
            <person name="Mah S.A."/>
            <person name="Swanson W.J."/>
            <person name="Moy G.W."/>
            <person name="Vacquier V.D."/>
        </authorList>
    </citation>
    <scope>NUCLEOTIDE SEQUENCE [LARGE SCALE GENOMIC DNA]</scope>
    <source>
        <strain evidence="1 2">CGMCC 1.8909</strain>
    </source>
</reference>
<protein>
    <submittedName>
        <fullName evidence="1">Uncharacterized protein</fullName>
    </submittedName>
</protein>
<dbReference type="Proteomes" id="UP000185687">
    <property type="component" value="Unassembled WGS sequence"/>
</dbReference>
<dbReference type="EMBL" id="FTNP01000002">
    <property type="protein sequence ID" value="SIR53657.1"/>
    <property type="molecule type" value="Genomic_DNA"/>
</dbReference>
<name>A0A1N7BQI3_9EURY</name>
<organism evidence="1 2">
    <name type="scientific">Natronorubrum daqingense</name>
    <dbReference type="NCBI Taxonomy" id="588898"/>
    <lineage>
        <taxon>Archaea</taxon>
        <taxon>Methanobacteriati</taxon>
        <taxon>Methanobacteriota</taxon>
        <taxon>Stenosarchaea group</taxon>
        <taxon>Halobacteria</taxon>
        <taxon>Halobacteriales</taxon>
        <taxon>Natrialbaceae</taxon>
        <taxon>Natronorubrum</taxon>
    </lineage>
</organism>
<accession>A0A1N7BQI3</accession>
<evidence type="ECO:0000313" key="1">
    <source>
        <dbReference type="EMBL" id="SIR53657.1"/>
    </source>
</evidence>
<sequence>MQWELNAYWATIDIPKQIVLNYTTLPSFK</sequence>